<dbReference type="SMART" id="SM00248">
    <property type="entry name" value="ANK"/>
    <property type="match status" value="6"/>
</dbReference>
<evidence type="ECO:0000256" key="1">
    <source>
        <dbReference type="ARBA" id="ARBA00022737"/>
    </source>
</evidence>
<dbReference type="Pfam" id="PF12796">
    <property type="entry name" value="Ank_2"/>
    <property type="match status" value="1"/>
</dbReference>
<keyword evidence="4" id="KW-1185">Reference proteome</keyword>
<dbReference type="PANTHER" id="PTHR24198:SF165">
    <property type="entry name" value="ANKYRIN REPEAT-CONTAINING PROTEIN-RELATED"/>
    <property type="match status" value="1"/>
</dbReference>
<keyword evidence="2" id="KW-0040">ANK repeat</keyword>
<comment type="caution">
    <text evidence="3">The sequence shown here is derived from an EMBL/GenBank/DDBJ whole genome shotgun (WGS) entry which is preliminary data.</text>
</comment>
<keyword evidence="1" id="KW-0677">Repeat</keyword>
<name>A0A1J4KNC6_9EUKA</name>
<dbReference type="AlphaFoldDB" id="A0A1J4KNC6"/>
<dbReference type="GeneID" id="94834128"/>
<dbReference type="SUPFAM" id="SSF48403">
    <property type="entry name" value="Ankyrin repeat"/>
    <property type="match status" value="2"/>
</dbReference>
<reference evidence="3" key="1">
    <citation type="submission" date="2016-10" db="EMBL/GenBank/DDBJ databases">
        <authorList>
            <person name="Benchimol M."/>
            <person name="Almeida L.G."/>
            <person name="Vasconcelos A.T."/>
            <person name="Perreira-Neves A."/>
            <person name="Rosa I.A."/>
            <person name="Tasca T."/>
            <person name="Bogo M.R."/>
            <person name="de Souza W."/>
        </authorList>
    </citation>
    <scope>NUCLEOTIDE SEQUENCE [LARGE SCALE GENOMIC DNA]</scope>
    <source>
        <strain evidence="3">K</strain>
    </source>
</reference>
<dbReference type="PANTHER" id="PTHR24198">
    <property type="entry name" value="ANKYRIN REPEAT AND PROTEIN KINASE DOMAIN-CONTAINING PROTEIN"/>
    <property type="match status" value="1"/>
</dbReference>
<dbReference type="RefSeq" id="XP_068365951.1">
    <property type="nucleotide sequence ID" value="XM_068499424.1"/>
</dbReference>
<evidence type="ECO:0000313" key="4">
    <source>
        <dbReference type="Proteomes" id="UP000179807"/>
    </source>
</evidence>
<protein>
    <submittedName>
        <fullName evidence="3">Uncharacterized protein</fullName>
    </submittedName>
</protein>
<dbReference type="InterPro" id="IPR036770">
    <property type="entry name" value="Ankyrin_rpt-contain_sf"/>
</dbReference>
<evidence type="ECO:0000256" key="2">
    <source>
        <dbReference type="ARBA" id="ARBA00023043"/>
    </source>
</evidence>
<sequence>MPKKVIELLVETNRVNYNFDFRINISVIERIFKLKKSEVLEQYIQSITNDKDSLINALNFSIIYQKPKVFDNLIQNPLIEVQDALITAIMNHQNENIIKMLLEHPTFDINFISKDGKTALIAAVLQKSVKITNNILNYSSNNKETNVDLVVNNEVSALSCCLTLETFKLLKEKGAKEINRFNCDGKTILYSAIESSNYQLFDHIIFLPELDVNKPNKDGNVPLFAAGQNTSFHYTEKLLERQDLILNENECNYGIISGALKQKNYQCCLNLLKRGVQCDNDSLVTILKNATDKSDVSNFIPQKINPFINFAGIPNQFLDKVLERIDLTLPQPNKGYNVHIMYQFIDYEKIDLFQKFFNILITSDSESIRNMINWQKQSNGNTFLIYSCKKKFDPAIKLMLDCSPNINLNVDIKNKHGKNCLQFLVNNKQFDFVPKVIEKSKDYQIVNEIFSNQETLLNSLIINNQTNLFKTITTHYKDTVKVDLRGKFQMLPIEHAIVRNHFEIAEFILNTFPDSDIGNSLQLCLLRPNMMNLFLNKKKEEIIERMKNDPKYRDLFFNRLEFHKDEQINNIVNDCAEIQRLR</sequence>
<dbReference type="EMBL" id="MLAK01000554">
    <property type="protein sequence ID" value="OHT12815.1"/>
    <property type="molecule type" value="Genomic_DNA"/>
</dbReference>
<dbReference type="VEuPathDB" id="TrichDB:TRFO_17164"/>
<dbReference type="InterPro" id="IPR002110">
    <property type="entry name" value="Ankyrin_rpt"/>
</dbReference>
<gene>
    <name evidence="3" type="ORF">TRFO_17164</name>
</gene>
<dbReference type="Proteomes" id="UP000179807">
    <property type="component" value="Unassembled WGS sequence"/>
</dbReference>
<organism evidence="3 4">
    <name type="scientific">Tritrichomonas foetus</name>
    <dbReference type="NCBI Taxonomy" id="1144522"/>
    <lineage>
        <taxon>Eukaryota</taxon>
        <taxon>Metamonada</taxon>
        <taxon>Parabasalia</taxon>
        <taxon>Tritrichomonadida</taxon>
        <taxon>Tritrichomonadidae</taxon>
        <taxon>Tritrichomonas</taxon>
    </lineage>
</organism>
<accession>A0A1J4KNC6</accession>
<proteinExistence type="predicted"/>
<evidence type="ECO:0000313" key="3">
    <source>
        <dbReference type="EMBL" id="OHT12815.1"/>
    </source>
</evidence>
<dbReference type="Gene3D" id="1.25.40.20">
    <property type="entry name" value="Ankyrin repeat-containing domain"/>
    <property type="match status" value="2"/>
</dbReference>